<dbReference type="Proteomes" id="UP000238312">
    <property type="component" value="Unassembled WGS sequence"/>
</dbReference>
<proteinExistence type="predicted"/>
<accession>A0A2T0N7R7</accession>
<sequence>MKLITDLADRIVAFVVPSGDAQAACTARCVVSNTTCTGSICCTVFKCWRTDCSVYIRKQCA</sequence>
<comment type="caution">
    <text evidence="1">The sequence shown here is derived from an EMBL/GenBank/DDBJ whole genome shotgun (WGS) entry which is preliminary data.</text>
</comment>
<protein>
    <submittedName>
        <fullName evidence="1">Uncharacterized protein</fullName>
    </submittedName>
</protein>
<evidence type="ECO:0000313" key="1">
    <source>
        <dbReference type="EMBL" id="PRX68612.1"/>
    </source>
</evidence>
<dbReference type="OrthoDB" id="3540944at2"/>
<organism evidence="1 2">
    <name type="scientific">Nonomuraea fuscirosea</name>
    <dbReference type="NCBI Taxonomy" id="1291556"/>
    <lineage>
        <taxon>Bacteria</taxon>
        <taxon>Bacillati</taxon>
        <taxon>Actinomycetota</taxon>
        <taxon>Actinomycetes</taxon>
        <taxon>Streptosporangiales</taxon>
        <taxon>Streptosporangiaceae</taxon>
        <taxon>Nonomuraea</taxon>
    </lineage>
</organism>
<gene>
    <name evidence="1" type="ORF">B0I32_103574</name>
</gene>
<dbReference type="RefSeq" id="WP_106236925.1">
    <property type="nucleotide sequence ID" value="NZ_JBFAIB010000003.1"/>
</dbReference>
<dbReference type="EMBL" id="PVNG01000003">
    <property type="protein sequence ID" value="PRX68612.1"/>
    <property type="molecule type" value="Genomic_DNA"/>
</dbReference>
<dbReference type="AlphaFoldDB" id="A0A2T0N7R7"/>
<reference evidence="1 2" key="1">
    <citation type="submission" date="2018-03" db="EMBL/GenBank/DDBJ databases">
        <title>Genomic Encyclopedia of Type Strains, Phase III (KMG-III): the genomes of soil and plant-associated and newly described type strains.</title>
        <authorList>
            <person name="Whitman W."/>
        </authorList>
    </citation>
    <scope>NUCLEOTIDE SEQUENCE [LARGE SCALE GENOMIC DNA]</scope>
    <source>
        <strain evidence="1 2">CGMCC 4.7104</strain>
    </source>
</reference>
<name>A0A2T0N7R7_9ACTN</name>
<evidence type="ECO:0000313" key="2">
    <source>
        <dbReference type="Proteomes" id="UP000238312"/>
    </source>
</evidence>
<keyword evidence="2" id="KW-1185">Reference proteome</keyword>